<evidence type="ECO:0000313" key="3">
    <source>
        <dbReference type="Proteomes" id="UP000617628"/>
    </source>
</evidence>
<feature type="transmembrane region" description="Helical" evidence="1">
    <location>
        <begin position="20"/>
        <end position="41"/>
    </location>
</feature>
<dbReference type="Proteomes" id="UP000617628">
    <property type="component" value="Unassembled WGS sequence"/>
</dbReference>
<sequence>MAIFSKKSLSSAGKDGFSLVEVMVGALILSMVGFGTLSGLLQARRMTQGSINEGTAMTVAQGYLEQMKNMQFSLLDEDSVSELINQGSADTLSVSPNVNDPTAGASSDIDNIKSLDINNTPDDDTDDLKINFVLYVEDITDTSSQVGEARRIILRYSYTDNSLLSGRVVTDTLVTVRSDVPTF</sequence>
<keyword evidence="3" id="KW-1185">Reference proteome</keyword>
<evidence type="ECO:0000256" key="1">
    <source>
        <dbReference type="SAM" id="Phobius"/>
    </source>
</evidence>
<name>A0A934VU48_9BACT</name>
<organism evidence="2 3">
    <name type="scientific">Pelagicoccus mobilis</name>
    <dbReference type="NCBI Taxonomy" id="415221"/>
    <lineage>
        <taxon>Bacteria</taxon>
        <taxon>Pseudomonadati</taxon>
        <taxon>Verrucomicrobiota</taxon>
        <taxon>Opitutia</taxon>
        <taxon>Puniceicoccales</taxon>
        <taxon>Pelagicoccaceae</taxon>
        <taxon>Pelagicoccus</taxon>
    </lineage>
</organism>
<keyword evidence="1" id="KW-0812">Transmembrane</keyword>
<reference evidence="2" key="1">
    <citation type="submission" date="2021-01" db="EMBL/GenBank/DDBJ databases">
        <title>Modified the classification status of verrucomicrobia.</title>
        <authorList>
            <person name="Feng X."/>
        </authorList>
    </citation>
    <scope>NUCLEOTIDE SEQUENCE</scope>
    <source>
        <strain evidence="2">KCTC 13126</strain>
    </source>
</reference>
<keyword evidence="1" id="KW-0472">Membrane</keyword>
<dbReference type="AlphaFoldDB" id="A0A934VU48"/>
<dbReference type="EMBL" id="JAENIL010000085">
    <property type="protein sequence ID" value="MBK1880388.1"/>
    <property type="molecule type" value="Genomic_DNA"/>
</dbReference>
<keyword evidence="1" id="KW-1133">Transmembrane helix</keyword>
<evidence type="ECO:0000313" key="2">
    <source>
        <dbReference type="EMBL" id="MBK1880388.1"/>
    </source>
</evidence>
<gene>
    <name evidence="2" type="ORF">JIN87_26115</name>
</gene>
<protein>
    <recommendedName>
        <fullName evidence="4">Prepilin-type N-terminal cleavage/methylation domain-containing protein</fullName>
    </recommendedName>
</protein>
<proteinExistence type="predicted"/>
<accession>A0A934VU48</accession>
<evidence type="ECO:0008006" key="4">
    <source>
        <dbReference type="Google" id="ProtNLM"/>
    </source>
</evidence>
<dbReference type="RefSeq" id="WP_200359301.1">
    <property type="nucleotide sequence ID" value="NZ_JAENIL010000085.1"/>
</dbReference>
<comment type="caution">
    <text evidence="2">The sequence shown here is derived from an EMBL/GenBank/DDBJ whole genome shotgun (WGS) entry which is preliminary data.</text>
</comment>